<dbReference type="InterPro" id="IPR038591">
    <property type="entry name" value="NolW-like_sf"/>
</dbReference>
<dbReference type="Gene3D" id="3.30.1370.120">
    <property type="match status" value="3"/>
</dbReference>
<dbReference type="PRINTS" id="PR01032">
    <property type="entry name" value="PHAGEIV"/>
</dbReference>
<sequence>MKKMNKFLMVSLLVVVTELLIAKDVLASMHETFGTEEMGQEEQESFESSFHQKNEIDQQQEQLLPEEIQSVPLRQPGADVVESVVFNFEDIDLKNVAQYMERVHKVKFITDDILDTNKKGPSLAGNKVSFRTNTPLTKQESWSLFITFLSMAGLDLVPMAQAGFYKIVPLPNASQEAIPTYIGPSPDILPDNDMIIRYVYFMQNGDPLKIQALISKFQGSTGSISIYKDLKALVFTDKSYNIKSLMTIVKEFDKPLPPQVMSVIKLKRANVEDVINLYKSLQPQNPAPQRAWSPDGKETYTEFFPSNVVLAQDKRTNTLILLGSQEAVDRIEKFIIKYIDIEASGDKPPVFVYYLEYTNAAEMQKTLTALVSYGSQTSAGQYGGVRDGQKYLQQMNIVADTHSNSLIINTNQEDYNAVADLIKQLDVPQKQIALEVLIVQITSINDKALGSQISGPNNDNTFLRNVSAQTSGIPPGTGIVTTAGGNGLAQSIKSSLASLLAGPIGEVGSTILTFGQPIWAVFKILKTISTTKILSNPFLVVSNNSKGFMKIGTSRRVVTGEVVSGGNTSASGYQSAEANLSLTIVPQVNDQKMINLAIAIENNQFVNPGPNNAVQDQKSITTMATVADGEVLVLGGIMADNTLGFAAGVPFFSNIPIFGWFFKSKNTSNRKNIFITFICPKIIDNITSQEDVQRYTRSKIEEAQDYLRIMNETQDAESGQDPLERAFFGKRETKADDLTVDRLATRGELVSAHENVKRTKKEFEKKKPSTSLKKTKIKNQPTTKPVIIDMSEPEKEAIYNKQYRIKNIVQNASGDLA</sequence>
<feature type="region of interest" description="Disordered" evidence="6">
    <location>
        <begin position="760"/>
        <end position="780"/>
    </location>
</feature>
<dbReference type="PRINTS" id="PR00811">
    <property type="entry name" value="BCTERIALGSPD"/>
</dbReference>
<name>A0A345ZC13_9BACT</name>
<evidence type="ECO:0000256" key="2">
    <source>
        <dbReference type="ARBA" id="ARBA00022729"/>
    </source>
</evidence>
<protein>
    <submittedName>
        <fullName evidence="9">Uncharacterized protein</fullName>
    </submittedName>
</protein>
<dbReference type="RefSeq" id="WP_115585845.1">
    <property type="nucleotide sequence ID" value="NZ_CP025544.1"/>
</dbReference>
<dbReference type="InterPro" id="IPR004846">
    <property type="entry name" value="T2SS/T3SS_dom"/>
</dbReference>
<gene>
    <name evidence="9" type="ORF">C0J27_03740</name>
</gene>
<dbReference type="Gene3D" id="3.55.50.30">
    <property type="match status" value="1"/>
</dbReference>
<accession>A0A345ZC13</accession>
<keyword evidence="10" id="KW-1185">Reference proteome</keyword>
<dbReference type="Pfam" id="PF00263">
    <property type="entry name" value="Secretin"/>
    <property type="match status" value="1"/>
</dbReference>
<evidence type="ECO:0000313" key="9">
    <source>
        <dbReference type="EMBL" id="AXK60830.1"/>
    </source>
</evidence>
<evidence type="ECO:0000313" key="10">
    <source>
        <dbReference type="Proteomes" id="UP000254834"/>
    </source>
</evidence>
<dbReference type="GO" id="GO:0009306">
    <property type="term" value="P:protein secretion"/>
    <property type="evidence" value="ECO:0007669"/>
    <property type="project" value="InterPro"/>
</dbReference>
<comment type="similarity">
    <text evidence="4">Belongs to the bacterial secretin family.</text>
</comment>
<evidence type="ECO:0000259" key="8">
    <source>
        <dbReference type="Pfam" id="PF03958"/>
    </source>
</evidence>
<dbReference type="OrthoDB" id="9775455at2"/>
<organism evidence="9 10">
    <name type="scientific">Candidatus Chromulinivorax destructor</name>
    <dbReference type="NCBI Taxonomy" id="2066483"/>
    <lineage>
        <taxon>Bacteria</taxon>
        <taxon>Candidatus Babelota</taxon>
        <taxon>Candidatus Babeliae</taxon>
        <taxon>Candidatus Babeliales</taxon>
        <taxon>Candidatus Chromulinivoraceae</taxon>
        <taxon>Candidatus Chromulinivorax</taxon>
    </lineage>
</organism>
<dbReference type="Proteomes" id="UP000254834">
    <property type="component" value="Chromosome"/>
</dbReference>
<dbReference type="GO" id="GO:0015627">
    <property type="term" value="C:type II protein secretion system complex"/>
    <property type="evidence" value="ECO:0007669"/>
    <property type="project" value="TreeGrafter"/>
</dbReference>
<keyword evidence="5" id="KW-0813">Transport</keyword>
<keyword evidence="2" id="KW-0732">Signal</keyword>
<dbReference type="GO" id="GO:0009279">
    <property type="term" value="C:cell outer membrane"/>
    <property type="evidence" value="ECO:0007669"/>
    <property type="project" value="UniProtKB-SubCell"/>
</dbReference>
<comment type="subcellular location">
    <subcellularLocation>
        <location evidence="5">Cell outer membrane</location>
    </subcellularLocation>
    <subcellularLocation>
        <location evidence="1">Membrane</location>
    </subcellularLocation>
</comment>
<evidence type="ECO:0000256" key="5">
    <source>
        <dbReference type="RuleBase" id="RU004004"/>
    </source>
</evidence>
<dbReference type="EMBL" id="CP025544">
    <property type="protein sequence ID" value="AXK60830.1"/>
    <property type="molecule type" value="Genomic_DNA"/>
</dbReference>
<reference evidence="9 10" key="1">
    <citation type="submission" date="2017-12" db="EMBL/GenBank/DDBJ databases">
        <title>Chromulinavorax destructans is a abundant pathogen of dominant heterotrophic picoflagllates.</title>
        <authorList>
            <person name="Deeg C.M."/>
            <person name="Zimmer M."/>
            <person name="Suttle C.A."/>
        </authorList>
    </citation>
    <scope>NUCLEOTIDE SEQUENCE [LARGE SCALE GENOMIC DNA]</scope>
    <source>
        <strain evidence="9 10">SeV1</strain>
    </source>
</reference>
<dbReference type="InterPro" id="IPR050810">
    <property type="entry name" value="Bact_Secretion_Sys_Channel"/>
</dbReference>
<dbReference type="Pfam" id="PF03958">
    <property type="entry name" value="Secretin_N"/>
    <property type="match status" value="1"/>
</dbReference>
<dbReference type="PANTHER" id="PTHR30332:SF24">
    <property type="entry name" value="SECRETIN GSPD-RELATED"/>
    <property type="match status" value="1"/>
</dbReference>
<dbReference type="PANTHER" id="PTHR30332">
    <property type="entry name" value="PROBABLE GENERAL SECRETION PATHWAY PROTEIN D"/>
    <property type="match status" value="1"/>
</dbReference>
<dbReference type="AlphaFoldDB" id="A0A345ZC13"/>
<dbReference type="KEGG" id="cdes:C0J27_03740"/>
<evidence type="ECO:0000256" key="6">
    <source>
        <dbReference type="SAM" id="MobiDB-lite"/>
    </source>
</evidence>
<proteinExistence type="inferred from homology"/>
<feature type="domain" description="Type II/III secretion system secretin-like" evidence="7">
    <location>
        <begin position="525"/>
        <end position="684"/>
    </location>
</feature>
<keyword evidence="3" id="KW-0472">Membrane</keyword>
<evidence type="ECO:0000256" key="3">
    <source>
        <dbReference type="ARBA" id="ARBA00023136"/>
    </source>
</evidence>
<evidence type="ECO:0000256" key="1">
    <source>
        <dbReference type="ARBA" id="ARBA00004370"/>
    </source>
</evidence>
<evidence type="ECO:0000259" key="7">
    <source>
        <dbReference type="Pfam" id="PF00263"/>
    </source>
</evidence>
<evidence type="ECO:0000256" key="4">
    <source>
        <dbReference type="RuleBase" id="RU004003"/>
    </source>
</evidence>
<dbReference type="InterPro" id="IPR001775">
    <property type="entry name" value="GspD/PilQ"/>
</dbReference>
<dbReference type="InterPro" id="IPR005644">
    <property type="entry name" value="NolW-like"/>
</dbReference>
<feature type="domain" description="NolW-like" evidence="8">
    <location>
        <begin position="350"/>
        <end position="431"/>
    </location>
</feature>